<evidence type="ECO:0000313" key="1">
    <source>
        <dbReference type="EMBL" id="KAK4037469.1"/>
    </source>
</evidence>
<proteinExistence type="predicted"/>
<name>A0ABR0B713_9CRUS</name>
<evidence type="ECO:0000313" key="2">
    <source>
        <dbReference type="Proteomes" id="UP001234178"/>
    </source>
</evidence>
<organism evidence="1 2">
    <name type="scientific">Daphnia magna</name>
    <dbReference type="NCBI Taxonomy" id="35525"/>
    <lineage>
        <taxon>Eukaryota</taxon>
        <taxon>Metazoa</taxon>
        <taxon>Ecdysozoa</taxon>
        <taxon>Arthropoda</taxon>
        <taxon>Crustacea</taxon>
        <taxon>Branchiopoda</taxon>
        <taxon>Diplostraca</taxon>
        <taxon>Cladocera</taxon>
        <taxon>Anomopoda</taxon>
        <taxon>Daphniidae</taxon>
        <taxon>Daphnia</taxon>
    </lineage>
</organism>
<keyword evidence="2" id="KW-1185">Reference proteome</keyword>
<sequence>MKGGPTVITLPKNPLSYSHSLAMLKAPNIQRTLLCDLGRQLGYAKNGLNIDNMQTSVMYNGETYNITVVALQLWLRQQRSFNSGIILKGKTA</sequence>
<dbReference type="Proteomes" id="UP001234178">
    <property type="component" value="Unassembled WGS sequence"/>
</dbReference>
<accession>A0ABR0B713</accession>
<protein>
    <submittedName>
        <fullName evidence="1">Uncharacterized protein</fullName>
    </submittedName>
</protein>
<dbReference type="EMBL" id="JAOYFB010000040">
    <property type="protein sequence ID" value="KAK4037469.1"/>
    <property type="molecule type" value="Genomic_DNA"/>
</dbReference>
<reference evidence="1 2" key="1">
    <citation type="journal article" date="2023" name="Nucleic Acids Res.">
        <title>The hologenome of Daphnia magna reveals possible DNA methylation and microbiome-mediated evolution of the host genome.</title>
        <authorList>
            <person name="Chaturvedi A."/>
            <person name="Li X."/>
            <person name="Dhandapani V."/>
            <person name="Marshall H."/>
            <person name="Kissane S."/>
            <person name="Cuenca-Cambronero M."/>
            <person name="Asole G."/>
            <person name="Calvet F."/>
            <person name="Ruiz-Romero M."/>
            <person name="Marangio P."/>
            <person name="Guigo R."/>
            <person name="Rago D."/>
            <person name="Mirbahai L."/>
            <person name="Eastwood N."/>
            <person name="Colbourne J.K."/>
            <person name="Zhou J."/>
            <person name="Mallon E."/>
            <person name="Orsini L."/>
        </authorList>
    </citation>
    <scope>NUCLEOTIDE SEQUENCE [LARGE SCALE GENOMIC DNA]</scope>
    <source>
        <strain evidence="1">LRV0_1</strain>
    </source>
</reference>
<comment type="caution">
    <text evidence="1">The sequence shown here is derived from an EMBL/GenBank/DDBJ whole genome shotgun (WGS) entry which is preliminary data.</text>
</comment>
<gene>
    <name evidence="1" type="ORF">OUZ56_029502</name>
</gene>